<keyword evidence="3" id="KW-0670">Pyruvate</keyword>
<keyword evidence="4" id="KW-1185">Reference proteome</keyword>
<accession>A0A3B0A4B0</accession>
<dbReference type="GO" id="GO:0016853">
    <property type="term" value="F:isomerase activity"/>
    <property type="evidence" value="ECO:0007669"/>
    <property type="project" value="UniProtKB-KW"/>
</dbReference>
<dbReference type="Gene3D" id="3.30.1050.20">
    <property type="match status" value="1"/>
</dbReference>
<evidence type="ECO:0000313" key="4">
    <source>
        <dbReference type="Proteomes" id="UP000279968"/>
    </source>
</evidence>
<protein>
    <submittedName>
        <fullName evidence="3">Maleylpyruvate isomerase family mycothiol-dependent enzyme</fullName>
    </submittedName>
</protein>
<keyword evidence="3" id="KW-0413">Isomerase</keyword>
<sequence>MAADRTRADSLRWMAQGSKTFAAALAALPDDRLDQPTALAGWTGKHLLAHVAANADALVNLAHWARTGEETPMYSSPQQRDRDIDAGARRPVAELRAWATLSSETLQARLAELDEQQWRRQVRTAQGRTVPANEIPWMRAREVMVHAVDLGAGLGFDDLPADFLAALLDDIVAKRSAAGDGPALTLAATDHPGSWAVSGVGDATRVTATLAGLTAYLSGRPALAVSRTGDEPVPELPRWL</sequence>
<dbReference type="GO" id="GO:0046872">
    <property type="term" value="F:metal ion binding"/>
    <property type="evidence" value="ECO:0007669"/>
    <property type="project" value="InterPro"/>
</dbReference>
<feature type="domain" description="MDMPI C-terminal" evidence="1">
    <location>
        <begin position="158"/>
        <end position="234"/>
    </location>
</feature>
<dbReference type="NCBIfam" id="TIGR03083">
    <property type="entry name" value="maleylpyruvate isomerase family mycothiol-dependent enzyme"/>
    <property type="match status" value="1"/>
</dbReference>
<dbReference type="SUPFAM" id="SSF55718">
    <property type="entry name" value="SCP-like"/>
    <property type="match status" value="1"/>
</dbReference>
<evidence type="ECO:0000259" key="2">
    <source>
        <dbReference type="Pfam" id="PF11716"/>
    </source>
</evidence>
<gene>
    <name evidence="3" type="ORF">D7193_11330</name>
</gene>
<dbReference type="InterPro" id="IPR017517">
    <property type="entry name" value="Maleyloyr_isom"/>
</dbReference>
<dbReference type="InterPro" id="IPR036527">
    <property type="entry name" value="SCP2_sterol-bd_dom_sf"/>
</dbReference>
<dbReference type="InterPro" id="IPR010872">
    <property type="entry name" value="MDMPI_C-term_domain"/>
</dbReference>
<dbReference type="Pfam" id="PF07398">
    <property type="entry name" value="MDMPI_C"/>
    <property type="match status" value="1"/>
</dbReference>
<comment type="caution">
    <text evidence="3">The sequence shown here is derived from an EMBL/GenBank/DDBJ whole genome shotgun (WGS) entry which is preliminary data.</text>
</comment>
<evidence type="ECO:0000259" key="1">
    <source>
        <dbReference type="Pfam" id="PF07398"/>
    </source>
</evidence>
<dbReference type="InterPro" id="IPR024344">
    <property type="entry name" value="MDMPI_metal-binding"/>
</dbReference>
<dbReference type="OrthoDB" id="5118203at2"/>
<dbReference type="Proteomes" id="UP000279968">
    <property type="component" value="Unassembled WGS sequence"/>
</dbReference>
<dbReference type="RefSeq" id="WP_120779468.1">
    <property type="nucleotide sequence ID" value="NZ_JBHLUP010000002.1"/>
</dbReference>
<dbReference type="Pfam" id="PF11716">
    <property type="entry name" value="MDMPI_N"/>
    <property type="match status" value="1"/>
</dbReference>
<name>A0A3B0A4B0_9ACTN</name>
<proteinExistence type="predicted"/>
<organism evidence="3 4">
    <name type="scientific">Micromonospora costi</name>
    <dbReference type="NCBI Taxonomy" id="1530042"/>
    <lineage>
        <taxon>Bacteria</taxon>
        <taxon>Bacillati</taxon>
        <taxon>Actinomycetota</taxon>
        <taxon>Actinomycetes</taxon>
        <taxon>Micromonosporales</taxon>
        <taxon>Micromonosporaceae</taxon>
        <taxon>Micromonospora</taxon>
    </lineage>
</organism>
<dbReference type="SUPFAM" id="SSF109854">
    <property type="entry name" value="DinB/YfiT-like putative metalloenzymes"/>
    <property type="match status" value="1"/>
</dbReference>
<reference evidence="3 4" key="1">
    <citation type="journal article" date="2015" name="Int. J. Syst. Evol. Microbiol.">
        <title>Micromonospora costi sp. nov., isolated from a leaf of Costus speciosus.</title>
        <authorList>
            <person name="Thawai C."/>
        </authorList>
    </citation>
    <scope>NUCLEOTIDE SEQUENCE [LARGE SCALE GENOMIC DNA]</scope>
    <source>
        <strain evidence="3 4">CS1-12</strain>
    </source>
</reference>
<feature type="domain" description="Mycothiol-dependent maleylpyruvate isomerase metal-binding" evidence="2">
    <location>
        <begin position="16"/>
        <end position="150"/>
    </location>
</feature>
<dbReference type="AlphaFoldDB" id="A0A3B0A4B0"/>
<dbReference type="InterPro" id="IPR034660">
    <property type="entry name" value="DinB/YfiT-like"/>
</dbReference>
<evidence type="ECO:0000313" key="3">
    <source>
        <dbReference type="EMBL" id="RKN55280.1"/>
    </source>
</evidence>
<dbReference type="Gene3D" id="1.20.120.450">
    <property type="entry name" value="dinb family like domain"/>
    <property type="match status" value="1"/>
</dbReference>
<dbReference type="EMBL" id="RBAN01000002">
    <property type="protein sequence ID" value="RKN55280.1"/>
    <property type="molecule type" value="Genomic_DNA"/>
</dbReference>